<dbReference type="STRING" id="62101.AB835_10610"/>
<evidence type="ECO:0000313" key="1">
    <source>
        <dbReference type="EMBL" id="ODS23101.1"/>
    </source>
</evidence>
<evidence type="ECO:0008006" key="3">
    <source>
        <dbReference type="Google" id="ProtNLM"/>
    </source>
</evidence>
<dbReference type="Proteomes" id="UP000242502">
    <property type="component" value="Unassembled WGS sequence"/>
</dbReference>
<evidence type="ECO:0000313" key="2">
    <source>
        <dbReference type="Proteomes" id="UP000242502"/>
    </source>
</evidence>
<dbReference type="Pfam" id="PF13740">
    <property type="entry name" value="ACT_6"/>
    <property type="match status" value="1"/>
</dbReference>
<dbReference type="AlphaFoldDB" id="A0A1D2QND5"/>
<sequence>MSNQYLVITLLSNDQPSIVKQLADVISQHNGNWLESRMSQLAGKFASILKVSIDTKQLLGSLETIEGKLGIDITISEQL</sequence>
<proteinExistence type="predicted"/>
<dbReference type="Gene3D" id="3.30.70.260">
    <property type="match status" value="1"/>
</dbReference>
<accession>A0A1D2QND5</accession>
<dbReference type="PANTHER" id="PTHR34875:SF6">
    <property type="entry name" value="UPF0237 PROTEIN MJ1558"/>
    <property type="match status" value="1"/>
</dbReference>
<comment type="caution">
    <text evidence="1">The sequence shown here is derived from an EMBL/GenBank/DDBJ whole genome shotgun (WGS) entry which is preliminary data.</text>
</comment>
<protein>
    <recommendedName>
        <fullName evidence="3">ACT domain-containing protein</fullName>
    </recommendedName>
</protein>
<dbReference type="EMBL" id="MDLC01000039">
    <property type="protein sequence ID" value="ODS23101.1"/>
    <property type="molecule type" value="Genomic_DNA"/>
</dbReference>
<name>A0A1D2QND5_9GAMM</name>
<dbReference type="PANTHER" id="PTHR34875">
    <property type="entry name" value="UPF0237 PROTEIN MJ1558"/>
    <property type="match status" value="1"/>
</dbReference>
<dbReference type="SUPFAM" id="SSF55021">
    <property type="entry name" value="ACT-like"/>
    <property type="match status" value="1"/>
</dbReference>
<reference evidence="1 2" key="1">
    <citation type="journal article" date="2016" name="Appl. Environ. Microbiol.">
        <title>Lack of Overt Genome Reduction in the Bryostatin-Producing Bryozoan Symbiont "Candidatus Endobugula sertula".</title>
        <authorList>
            <person name="Miller I.J."/>
            <person name="Vanee N."/>
            <person name="Fong S.S."/>
            <person name="Lim-Fong G.E."/>
            <person name="Kwan J.C."/>
        </authorList>
    </citation>
    <scope>NUCLEOTIDE SEQUENCE [LARGE SCALE GENOMIC DNA]</scope>
    <source>
        <strain evidence="1">AB1-4</strain>
    </source>
</reference>
<dbReference type="InterPro" id="IPR045865">
    <property type="entry name" value="ACT-like_dom_sf"/>
</dbReference>
<dbReference type="InterPro" id="IPR050990">
    <property type="entry name" value="UPF0237/GcvR_regulator"/>
</dbReference>
<gene>
    <name evidence="1" type="ORF">AB835_10610</name>
</gene>
<organism evidence="1 2">
    <name type="scientific">Candidatus Endobugula sertula</name>
    <name type="common">Bugula neritina bacterial symbiont</name>
    <dbReference type="NCBI Taxonomy" id="62101"/>
    <lineage>
        <taxon>Bacteria</taxon>
        <taxon>Pseudomonadati</taxon>
        <taxon>Pseudomonadota</taxon>
        <taxon>Gammaproteobacteria</taxon>
        <taxon>Cellvibrionales</taxon>
        <taxon>Cellvibrionaceae</taxon>
        <taxon>Candidatus Endobugula</taxon>
    </lineage>
</organism>